<sequence length="203" mass="22713">MLVFITPISLIRAEAVAHTRSLLRPSTLEMPAYHSTLNELQSQEACGCAILPIKTRARGPAPPAPEGQDDIVDEILTLFRANVLFTNFEIKGNADRVLIYGTLFVHLCLKKLDRCTNKADATRILQQTAVDSFAIPGDSSFPLGGLVRAPSSANEAETIRGFFKQLREAIAFRLVDEVFPNGEKSKWWMFFAKRKFMNKELSR</sequence>
<evidence type="ECO:0000313" key="8">
    <source>
        <dbReference type="EMBL" id="KAF4137559.1"/>
    </source>
</evidence>
<comment type="subunit">
    <text evidence="6">Component of the Arp2/3 complex.</text>
</comment>
<evidence type="ECO:0000313" key="7">
    <source>
        <dbReference type="EMBL" id="KAF4041793.1"/>
    </source>
</evidence>
<dbReference type="GO" id="GO:0030833">
    <property type="term" value="P:regulation of actin filament polymerization"/>
    <property type="evidence" value="ECO:0007669"/>
    <property type="project" value="InterPro"/>
</dbReference>
<keyword evidence="3 6" id="KW-0963">Cytoplasm</keyword>
<accession>A0A833WH31</accession>
<dbReference type="Pfam" id="PF04062">
    <property type="entry name" value="P21-Arc"/>
    <property type="match status" value="1"/>
</dbReference>
<dbReference type="EMBL" id="JAACNO010001787">
    <property type="protein sequence ID" value="KAF4137559.1"/>
    <property type="molecule type" value="Genomic_DNA"/>
</dbReference>
<gene>
    <name evidence="7" type="ORF">GN244_ATG05829</name>
    <name evidence="8" type="ORF">GN958_ATG13241</name>
</gene>
<comment type="function">
    <text evidence="6">Functions as component of the Arp2/3 complex which is involved in regulation of actin polymerization and together with an activating nucleation-promoting factor (NPF) mediates the formation of branched actin networks.</text>
</comment>
<keyword evidence="4 6" id="KW-0009">Actin-binding</keyword>
<organism evidence="7 9">
    <name type="scientific">Phytophthora infestans</name>
    <name type="common">Potato late blight agent</name>
    <name type="synonym">Botrytis infestans</name>
    <dbReference type="NCBI Taxonomy" id="4787"/>
    <lineage>
        <taxon>Eukaryota</taxon>
        <taxon>Sar</taxon>
        <taxon>Stramenopiles</taxon>
        <taxon>Oomycota</taxon>
        <taxon>Peronosporomycetes</taxon>
        <taxon>Peronosporales</taxon>
        <taxon>Peronosporaceae</taxon>
        <taxon>Phytophthora</taxon>
    </lineage>
</organism>
<evidence type="ECO:0000313" key="9">
    <source>
        <dbReference type="Proteomes" id="UP000602510"/>
    </source>
</evidence>
<name>A0A833WH31_PHYIN</name>
<dbReference type="Proteomes" id="UP000602510">
    <property type="component" value="Unassembled WGS sequence"/>
</dbReference>
<dbReference type="Proteomes" id="UP000704712">
    <property type="component" value="Unassembled WGS sequence"/>
</dbReference>
<evidence type="ECO:0000256" key="1">
    <source>
        <dbReference type="ARBA" id="ARBA00004245"/>
    </source>
</evidence>
<dbReference type="InterPro" id="IPR036753">
    <property type="entry name" value="ARPC3_sf"/>
</dbReference>
<evidence type="ECO:0000256" key="4">
    <source>
        <dbReference type="ARBA" id="ARBA00023203"/>
    </source>
</evidence>
<comment type="subcellular location">
    <subcellularLocation>
        <location evidence="1 6">Cytoplasm</location>
        <location evidence="1 6">Cytoskeleton</location>
    </subcellularLocation>
</comment>
<dbReference type="EMBL" id="WSZM01000111">
    <property type="protein sequence ID" value="KAF4041793.1"/>
    <property type="molecule type" value="Genomic_DNA"/>
</dbReference>
<dbReference type="GO" id="GO:0003779">
    <property type="term" value="F:actin binding"/>
    <property type="evidence" value="ECO:0007669"/>
    <property type="project" value="UniProtKB-KW"/>
</dbReference>
<protein>
    <recommendedName>
        <fullName evidence="6">Actin-related protein 2/3 complex subunit 3</fullName>
    </recommendedName>
</protein>
<evidence type="ECO:0000256" key="5">
    <source>
        <dbReference type="ARBA" id="ARBA00023212"/>
    </source>
</evidence>
<proteinExistence type="inferred from homology"/>
<dbReference type="Gene3D" id="1.10.1760.10">
    <property type="entry name" value="Actin-related protein 2/3 complex subunit 3"/>
    <property type="match status" value="1"/>
</dbReference>
<evidence type="ECO:0000256" key="2">
    <source>
        <dbReference type="ARBA" id="ARBA00010856"/>
    </source>
</evidence>
<comment type="similarity">
    <text evidence="2 6">Belongs to the ARPC3 family.</text>
</comment>
<dbReference type="GO" id="GO:0034314">
    <property type="term" value="P:Arp2/3 complex-mediated actin nucleation"/>
    <property type="evidence" value="ECO:0007669"/>
    <property type="project" value="UniProtKB-UniRule"/>
</dbReference>
<keyword evidence="9" id="KW-1185">Reference proteome</keyword>
<comment type="caution">
    <text evidence="7">The sequence shown here is derived from an EMBL/GenBank/DDBJ whole genome shotgun (WGS) entry which is preliminary data.</text>
</comment>
<dbReference type="SUPFAM" id="SSF69060">
    <property type="entry name" value="Arp2/3 complex 21 kDa subunit ARPC3"/>
    <property type="match status" value="1"/>
</dbReference>
<keyword evidence="5 6" id="KW-0206">Cytoskeleton</keyword>
<evidence type="ECO:0000256" key="6">
    <source>
        <dbReference type="PIRNR" id="PIRNR016315"/>
    </source>
</evidence>
<dbReference type="GO" id="GO:0005885">
    <property type="term" value="C:Arp2/3 protein complex"/>
    <property type="evidence" value="ECO:0007669"/>
    <property type="project" value="UniProtKB-UniRule"/>
</dbReference>
<evidence type="ECO:0000256" key="3">
    <source>
        <dbReference type="ARBA" id="ARBA00022490"/>
    </source>
</evidence>
<reference evidence="7" key="1">
    <citation type="submission" date="2020-04" db="EMBL/GenBank/DDBJ databases">
        <title>Hybrid Assembly of Korean Phytophthora infestans isolates.</title>
        <authorList>
            <person name="Prokchorchik M."/>
            <person name="Lee Y."/>
            <person name="Seo J."/>
            <person name="Cho J.-H."/>
            <person name="Park Y.-E."/>
            <person name="Jang D.-C."/>
            <person name="Im J.-S."/>
            <person name="Choi J.-G."/>
            <person name="Park H.-J."/>
            <person name="Lee G.-B."/>
            <person name="Lee Y.-G."/>
            <person name="Hong S.-Y."/>
            <person name="Cho K."/>
            <person name="Sohn K.H."/>
        </authorList>
    </citation>
    <scope>NUCLEOTIDE SEQUENCE</scope>
    <source>
        <strain evidence="7">KR_1_A1</strain>
        <strain evidence="8">KR_2_A2</strain>
    </source>
</reference>
<dbReference type="InterPro" id="IPR007204">
    <property type="entry name" value="ARPC3"/>
</dbReference>
<dbReference type="AlphaFoldDB" id="A0A833WH31"/>
<dbReference type="PIRSF" id="PIRSF016315">
    <property type="entry name" value="ARP2/3_P21-Arc"/>
    <property type="match status" value="1"/>
</dbReference>
<dbReference type="PANTHER" id="PTHR12391">
    <property type="entry name" value="ARP2/3 COMPLEX 21 KD SUBUNIT"/>
    <property type="match status" value="1"/>
</dbReference>